<feature type="transmembrane region" description="Helical" evidence="7">
    <location>
        <begin position="386"/>
        <end position="406"/>
    </location>
</feature>
<evidence type="ECO:0000259" key="9">
    <source>
        <dbReference type="Pfam" id="PF00746"/>
    </source>
</evidence>
<name>A0ABP9U222_9MICO</name>
<reference evidence="11 12" key="1">
    <citation type="submission" date="2024-02" db="EMBL/GenBank/DDBJ databases">
        <title>Characterization of antibiotic resistant novel bacterial strains and their environmental applications.</title>
        <authorList>
            <person name="Manzoor S."/>
            <person name="Abbas S."/>
            <person name="Arshad M."/>
            <person name="Li W.J."/>
            <person name="Ahmed I."/>
        </authorList>
    </citation>
    <scope>NUCLEOTIDE SEQUENCE [LARGE SCALE GENOMIC DNA]</scope>
    <source>
        <strain evidence="11 12">KACC 15558</strain>
    </source>
</reference>
<dbReference type="Pfam" id="PF05737">
    <property type="entry name" value="Collagen_bind"/>
    <property type="match status" value="1"/>
</dbReference>
<evidence type="ECO:0008006" key="13">
    <source>
        <dbReference type="Google" id="ProtNLM"/>
    </source>
</evidence>
<feature type="domain" description="Gram-positive cocci surface proteins LPxTG" evidence="9">
    <location>
        <begin position="375"/>
        <end position="411"/>
    </location>
</feature>
<evidence type="ECO:0000256" key="7">
    <source>
        <dbReference type="SAM" id="Phobius"/>
    </source>
</evidence>
<protein>
    <recommendedName>
        <fullName evidence="13">Gram-positive cocci surface proteins LPxTG domain-containing protein</fullName>
    </recommendedName>
</protein>
<feature type="chain" id="PRO_5046061418" description="Gram-positive cocci surface proteins LPxTG domain-containing protein" evidence="8">
    <location>
        <begin position="19"/>
        <end position="415"/>
    </location>
</feature>
<keyword evidence="3" id="KW-0964">Secreted</keyword>
<comment type="caution">
    <text evidence="11">The sequence shown here is derived from an EMBL/GenBank/DDBJ whole genome shotgun (WGS) entry which is preliminary data.</text>
</comment>
<dbReference type="SUPFAM" id="SSF49401">
    <property type="entry name" value="Bacterial adhesins"/>
    <property type="match status" value="2"/>
</dbReference>
<dbReference type="RefSeq" id="WP_342037764.1">
    <property type="nucleotide sequence ID" value="NZ_BAABBK010000004.1"/>
</dbReference>
<organism evidence="11 12">
    <name type="scientific">Brevibacterium ammoniilyticum</name>
    <dbReference type="NCBI Taxonomy" id="1046555"/>
    <lineage>
        <taxon>Bacteria</taxon>
        <taxon>Bacillati</taxon>
        <taxon>Actinomycetota</taxon>
        <taxon>Actinomycetes</taxon>
        <taxon>Micrococcales</taxon>
        <taxon>Brevibacteriaceae</taxon>
        <taxon>Brevibacterium</taxon>
    </lineage>
</organism>
<feature type="region of interest" description="Disordered" evidence="6">
    <location>
        <begin position="291"/>
        <end position="383"/>
    </location>
</feature>
<dbReference type="Pfam" id="PF00746">
    <property type="entry name" value="Gram_pos_anchor"/>
    <property type="match status" value="1"/>
</dbReference>
<comment type="subcellular location">
    <subcellularLocation>
        <location evidence="1">Secreted</location>
        <location evidence="1">Cell wall</location>
    </subcellularLocation>
</comment>
<keyword evidence="2" id="KW-0134">Cell wall</keyword>
<feature type="signal peptide" evidence="8">
    <location>
        <begin position="1"/>
        <end position="18"/>
    </location>
</feature>
<dbReference type="Gene3D" id="2.60.40.740">
    <property type="match status" value="1"/>
</dbReference>
<dbReference type="NCBIfam" id="TIGR01167">
    <property type="entry name" value="LPXTG_anchor"/>
    <property type="match status" value="1"/>
</dbReference>
<keyword evidence="7" id="KW-0472">Membrane</keyword>
<dbReference type="InterPro" id="IPR011252">
    <property type="entry name" value="Fibrogen-bd_dom1"/>
</dbReference>
<dbReference type="Gene3D" id="2.60.40.1280">
    <property type="match status" value="1"/>
</dbReference>
<sequence>MSLFALVATVLVAIPANAAPPYETNASIDSLKFEQDSIKSGSVARIDGTWSLPDNPKTPAGFVVDLPAELQGRVDSFDLKDPDGVSMGKCTVTNTQIFCDFDSQYLQENPLNLKGTFYFWVSVQTETTETKEVTYDFGNVSDTVTVTPPDGPCVGDCEWKGQDSYKWGNYDRENNVIQWHVNIKSPAGGMKGGEKVTVTDLGGDNIEIIPGETRLSGTNQFNENGQPTGWGPKPADFYTVSNDGKTVSFTSEPGWVYAVIYRTTVTDGGKSEEYTNSAQFEIEGEETVIKKGKVVRQGGGGTGDGDQDTTPTETPTTPVPTDTPTETPTETPTTPAPTDTPSETPTDTPTTPAPSETPTTPAPSPSETPTTPGPGGDLPRTGVETLGTLAAGAALLAAGAVTLMLVRRRKISEES</sequence>
<dbReference type="InterPro" id="IPR008456">
    <property type="entry name" value="Collagen-bd_dom"/>
</dbReference>
<dbReference type="InterPro" id="IPR019931">
    <property type="entry name" value="LPXTG_anchor"/>
</dbReference>
<evidence type="ECO:0000313" key="11">
    <source>
        <dbReference type="EMBL" id="GAA5340354.1"/>
    </source>
</evidence>
<feature type="compositionally biased region" description="Low complexity" evidence="6">
    <location>
        <begin position="308"/>
        <end position="359"/>
    </location>
</feature>
<accession>A0ABP9U222</accession>
<evidence type="ECO:0000256" key="1">
    <source>
        <dbReference type="ARBA" id="ARBA00004191"/>
    </source>
</evidence>
<evidence type="ECO:0000256" key="8">
    <source>
        <dbReference type="SAM" id="SignalP"/>
    </source>
</evidence>
<keyword evidence="12" id="KW-1185">Reference proteome</keyword>
<feature type="domain" description="Collagen binding" evidence="10">
    <location>
        <begin position="163"/>
        <end position="281"/>
    </location>
</feature>
<evidence type="ECO:0000259" key="10">
    <source>
        <dbReference type="Pfam" id="PF05737"/>
    </source>
</evidence>
<proteinExistence type="predicted"/>
<evidence type="ECO:0000256" key="5">
    <source>
        <dbReference type="ARBA" id="ARBA00023088"/>
    </source>
</evidence>
<keyword evidence="5" id="KW-0572">Peptidoglycan-anchor</keyword>
<dbReference type="EMBL" id="BAABNP010000004">
    <property type="protein sequence ID" value="GAA5340354.1"/>
    <property type="molecule type" value="Genomic_DNA"/>
</dbReference>
<evidence type="ECO:0000313" key="12">
    <source>
        <dbReference type="Proteomes" id="UP001498935"/>
    </source>
</evidence>
<keyword evidence="7" id="KW-1133">Transmembrane helix</keyword>
<evidence type="ECO:0000256" key="3">
    <source>
        <dbReference type="ARBA" id="ARBA00022525"/>
    </source>
</evidence>
<gene>
    <name evidence="11" type="ORF">KACC15558_13940</name>
</gene>
<evidence type="ECO:0000256" key="4">
    <source>
        <dbReference type="ARBA" id="ARBA00022729"/>
    </source>
</evidence>
<keyword evidence="4 8" id="KW-0732">Signal</keyword>
<keyword evidence="7" id="KW-0812">Transmembrane</keyword>
<evidence type="ECO:0000256" key="2">
    <source>
        <dbReference type="ARBA" id="ARBA00022512"/>
    </source>
</evidence>
<dbReference type="Proteomes" id="UP001498935">
    <property type="component" value="Unassembled WGS sequence"/>
</dbReference>
<dbReference type="InterPro" id="IPR008966">
    <property type="entry name" value="Adhesion_dom_sf"/>
</dbReference>
<evidence type="ECO:0000256" key="6">
    <source>
        <dbReference type="SAM" id="MobiDB-lite"/>
    </source>
</evidence>